<organism evidence="2 3">
    <name type="scientific">Brassica napus</name>
    <name type="common">Rape</name>
    <dbReference type="NCBI Taxonomy" id="3708"/>
    <lineage>
        <taxon>Eukaryota</taxon>
        <taxon>Viridiplantae</taxon>
        <taxon>Streptophyta</taxon>
        <taxon>Embryophyta</taxon>
        <taxon>Tracheophyta</taxon>
        <taxon>Spermatophyta</taxon>
        <taxon>Magnoliopsida</taxon>
        <taxon>eudicotyledons</taxon>
        <taxon>Gunneridae</taxon>
        <taxon>Pentapetalae</taxon>
        <taxon>rosids</taxon>
        <taxon>malvids</taxon>
        <taxon>Brassicales</taxon>
        <taxon>Brassicaceae</taxon>
        <taxon>Brassiceae</taxon>
        <taxon>Brassica</taxon>
    </lineage>
</organism>
<dbReference type="PANTHER" id="PTHR31472">
    <property type="entry name" value="OS05G0244600 PROTEIN"/>
    <property type="match status" value="1"/>
</dbReference>
<dbReference type="EMBL" id="JAGKQM010000010">
    <property type="protein sequence ID" value="KAH0905510.1"/>
    <property type="molecule type" value="Genomic_DNA"/>
</dbReference>
<name>A0ABQ8BL14_BRANA</name>
<dbReference type="Pfam" id="PF21473">
    <property type="entry name" value="OB_Ssb-like"/>
    <property type="match status" value="1"/>
</dbReference>
<evidence type="ECO:0000259" key="1">
    <source>
        <dbReference type="Pfam" id="PF21473"/>
    </source>
</evidence>
<reference evidence="2 3" key="1">
    <citation type="submission" date="2021-05" db="EMBL/GenBank/DDBJ databases">
        <title>Genome Assembly of Synthetic Allotetraploid Brassica napus Reveals Homoeologous Exchanges between Subgenomes.</title>
        <authorList>
            <person name="Davis J.T."/>
        </authorList>
    </citation>
    <scope>NUCLEOTIDE SEQUENCE [LARGE SCALE GENOMIC DNA]</scope>
    <source>
        <strain evidence="3">cv. Da-Ae</strain>
        <tissue evidence="2">Seedling</tissue>
    </source>
</reference>
<dbReference type="Gene3D" id="2.40.50.140">
    <property type="entry name" value="Nucleic acid-binding proteins"/>
    <property type="match status" value="1"/>
</dbReference>
<dbReference type="Proteomes" id="UP000824890">
    <property type="component" value="Unassembled WGS sequence"/>
</dbReference>
<keyword evidence="3" id="KW-1185">Reference proteome</keyword>
<evidence type="ECO:0000313" key="2">
    <source>
        <dbReference type="EMBL" id="KAH0905510.1"/>
    </source>
</evidence>
<accession>A0ABQ8BL14</accession>
<feature type="non-terminal residue" evidence="2">
    <location>
        <position position="1"/>
    </location>
</feature>
<gene>
    <name evidence="2" type="ORF">HID58_037337</name>
</gene>
<dbReference type="InterPro" id="IPR012340">
    <property type="entry name" value="NA-bd_OB-fold"/>
</dbReference>
<protein>
    <recommendedName>
        <fullName evidence="1">Single-stranded DNA binding protein Ssb-like OB fold domain-containing protein</fullName>
    </recommendedName>
</protein>
<dbReference type="InterPro" id="IPR048970">
    <property type="entry name" value="OB_Ssb-like"/>
</dbReference>
<dbReference type="PANTHER" id="PTHR31472:SF35">
    <property type="entry name" value="F11M21.26 PROTEIN"/>
    <property type="match status" value="1"/>
</dbReference>
<feature type="domain" description="Single-stranded DNA binding protein Ssb-like OB fold" evidence="1">
    <location>
        <begin position="24"/>
        <end position="118"/>
    </location>
</feature>
<sequence>RASYTMSTTTVQKTKPVFVKVDELKPGKSGYNLTVRVVESNPVTPATRKNGSLTRPFQTPRIAECLIGDDTGCILFTARNDQVDVMKTGATVTLRNAKIDMFKDTMRMAVDKWGLIQVTDPVSFEVNRQNNLSLVEYELVTVPVQ</sequence>
<proteinExistence type="predicted"/>
<dbReference type="SUPFAM" id="SSF50249">
    <property type="entry name" value="Nucleic acid-binding proteins"/>
    <property type="match status" value="1"/>
</dbReference>
<comment type="caution">
    <text evidence="2">The sequence shown here is derived from an EMBL/GenBank/DDBJ whole genome shotgun (WGS) entry which is preliminary data.</text>
</comment>
<evidence type="ECO:0000313" key="3">
    <source>
        <dbReference type="Proteomes" id="UP000824890"/>
    </source>
</evidence>
<dbReference type="CDD" id="cd04491">
    <property type="entry name" value="SoSSB_OBF"/>
    <property type="match status" value="1"/>
</dbReference>